<dbReference type="PANTHER" id="PTHR14742">
    <property type="entry name" value="RIBONUCLEASE P SUBUNIT P21"/>
    <property type="match status" value="1"/>
</dbReference>
<evidence type="ECO:0000256" key="3">
    <source>
        <dbReference type="ARBA" id="ARBA00022833"/>
    </source>
</evidence>
<sequence>MVQYVITSEDIHKRKDNDAYFRLNYLYQASLLFQESNIEYAQFMKQQMQKIAEKVPIRLTPQLKHTHCKKCQCPIVQGELKFKKICNKLFIIKSCPNCKFQRKIFIKRLKVLELLQEKN</sequence>
<dbReference type="AlphaFoldDB" id="A0A8S1RIC7"/>
<dbReference type="Proteomes" id="UP000692954">
    <property type="component" value="Unassembled WGS sequence"/>
</dbReference>
<name>A0A8S1RIC7_9CILI</name>
<keyword evidence="2" id="KW-0479">Metal-binding</keyword>
<keyword evidence="6" id="KW-1185">Reference proteome</keyword>
<dbReference type="OrthoDB" id="128536at2759"/>
<proteinExistence type="inferred from homology"/>
<dbReference type="Pfam" id="PF04032">
    <property type="entry name" value="Rpr2"/>
    <property type="match status" value="1"/>
</dbReference>
<comment type="caution">
    <text evidence="5">The sequence shown here is derived from an EMBL/GenBank/DDBJ whole genome shotgun (WGS) entry which is preliminary data.</text>
</comment>
<dbReference type="PANTHER" id="PTHR14742:SF0">
    <property type="entry name" value="RIBONUCLEASE P PROTEIN SUBUNIT P21"/>
    <property type="match status" value="1"/>
</dbReference>
<dbReference type="GO" id="GO:0008033">
    <property type="term" value="P:tRNA processing"/>
    <property type="evidence" value="ECO:0007669"/>
    <property type="project" value="UniProtKB-KW"/>
</dbReference>
<protein>
    <submittedName>
        <fullName evidence="5">Uncharacterized protein</fullName>
    </submittedName>
</protein>
<organism evidence="5 6">
    <name type="scientific">Paramecium sonneborni</name>
    <dbReference type="NCBI Taxonomy" id="65129"/>
    <lineage>
        <taxon>Eukaryota</taxon>
        <taxon>Sar</taxon>
        <taxon>Alveolata</taxon>
        <taxon>Ciliophora</taxon>
        <taxon>Intramacronucleata</taxon>
        <taxon>Oligohymenophorea</taxon>
        <taxon>Peniculida</taxon>
        <taxon>Parameciidae</taxon>
        <taxon>Paramecium</taxon>
    </lineage>
</organism>
<accession>A0A8S1RIC7</accession>
<gene>
    <name evidence="5" type="ORF">PSON_ATCC_30995.1.T1810025</name>
</gene>
<evidence type="ECO:0000313" key="5">
    <source>
        <dbReference type="EMBL" id="CAD8127898.1"/>
    </source>
</evidence>
<evidence type="ECO:0000256" key="4">
    <source>
        <dbReference type="ARBA" id="ARBA00038402"/>
    </source>
</evidence>
<reference evidence="5" key="1">
    <citation type="submission" date="2021-01" db="EMBL/GenBank/DDBJ databases">
        <authorList>
            <consortium name="Genoscope - CEA"/>
            <person name="William W."/>
        </authorList>
    </citation>
    <scope>NUCLEOTIDE SEQUENCE</scope>
</reference>
<dbReference type="InterPro" id="IPR007175">
    <property type="entry name" value="Rpr2/Snm1/Rpp21"/>
</dbReference>
<dbReference type="EMBL" id="CAJJDN010000181">
    <property type="protein sequence ID" value="CAD8127898.1"/>
    <property type="molecule type" value="Genomic_DNA"/>
</dbReference>
<dbReference type="GO" id="GO:0005655">
    <property type="term" value="C:nucleolar ribonuclease P complex"/>
    <property type="evidence" value="ECO:0007669"/>
    <property type="project" value="TreeGrafter"/>
</dbReference>
<dbReference type="GO" id="GO:0046872">
    <property type="term" value="F:metal ion binding"/>
    <property type="evidence" value="ECO:0007669"/>
    <property type="project" value="UniProtKB-KW"/>
</dbReference>
<evidence type="ECO:0000256" key="2">
    <source>
        <dbReference type="ARBA" id="ARBA00022723"/>
    </source>
</evidence>
<comment type="similarity">
    <text evidence="4">Belongs to the eukaryotic/archaeal RNase P protein component 4 family.</text>
</comment>
<evidence type="ECO:0000256" key="1">
    <source>
        <dbReference type="ARBA" id="ARBA00022694"/>
    </source>
</evidence>
<keyword evidence="3" id="KW-0862">Zinc</keyword>
<keyword evidence="1" id="KW-0819">tRNA processing</keyword>
<evidence type="ECO:0000313" key="6">
    <source>
        <dbReference type="Proteomes" id="UP000692954"/>
    </source>
</evidence>